<organism evidence="2 3">
    <name type="scientific">Candidatus Vogelbacteria bacterium CG10_big_fil_rev_8_21_14_0_10_51_16</name>
    <dbReference type="NCBI Taxonomy" id="1975045"/>
    <lineage>
        <taxon>Bacteria</taxon>
        <taxon>Candidatus Vogeliibacteriota</taxon>
    </lineage>
</organism>
<keyword evidence="1" id="KW-1133">Transmembrane helix</keyword>
<proteinExistence type="predicted"/>
<sequence>MLLDLIVWLALGAIVGLVAMLMDGGNARESLVGADIVAGIMGALLVGGLAYYLRVDAVVGFDFTSSVIALIGAIIASVMLHRFHGTGNKEPKHLFQH</sequence>
<evidence type="ECO:0000313" key="3">
    <source>
        <dbReference type="Proteomes" id="UP000228767"/>
    </source>
</evidence>
<evidence type="ECO:0000313" key="2">
    <source>
        <dbReference type="EMBL" id="PIR45199.1"/>
    </source>
</evidence>
<name>A0A2H0RF87_9BACT</name>
<keyword evidence="1" id="KW-0812">Transmembrane</keyword>
<accession>A0A2H0RF87</accession>
<reference evidence="2 3" key="1">
    <citation type="submission" date="2017-09" db="EMBL/GenBank/DDBJ databases">
        <title>Depth-based differentiation of microbial function through sediment-hosted aquifers and enrichment of novel symbionts in the deep terrestrial subsurface.</title>
        <authorList>
            <person name="Probst A.J."/>
            <person name="Ladd B."/>
            <person name="Jarett J.K."/>
            <person name="Geller-Mcgrath D.E."/>
            <person name="Sieber C.M."/>
            <person name="Emerson J.B."/>
            <person name="Anantharaman K."/>
            <person name="Thomas B.C."/>
            <person name="Malmstrom R."/>
            <person name="Stieglmeier M."/>
            <person name="Klingl A."/>
            <person name="Woyke T."/>
            <person name="Ryan C.M."/>
            <person name="Banfield J.F."/>
        </authorList>
    </citation>
    <scope>NUCLEOTIDE SEQUENCE [LARGE SCALE GENOMIC DNA]</scope>
    <source>
        <strain evidence="2">CG10_big_fil_rev_8_21_14_0_10_51_16</strain>
    </source>
</reference>
<gene>
    <name evidence="2" type="ORF">COV10_00800</name>
</gene>
<dbReference type="EMBL" id="PCYI01000004">
    <property type="protein sequence ID" value="PIR45199.1"/>
    <property type="molecule type" value="Genomic_DNA"/>
</dbReference>
<protein>
    <submittedName>
        <fullName evidence="2">GlsB/YeaQ/YmgE family stress response membrane protein</fullName>
    </submittedName>
</protein>
<dbReference type="AlphaFoldDB" id="A0A2H0RF87"/>
<feature type="transmembrane region" description="Helical" evidence="1">
    <location>
        <begin position="59"/>
        <end position="80"/>
    </location>
</feature>
<keyword evidence="1" id="KW-0472">Membrane</keyword>
<feature type="transmembrane region" description="Helical" evidence="1">
    <location>
        <begin position="6"/>
        <end position="24"/>
    </location>
</feature>
<comment type="caution">
    <text evidence="2">The sequence shown here is derived from an EMBL/GenBank/DDBJ whole genome shotgun (WGS) entry which is preliminary data.</text>
</comment>
<dbReference type="Proteomes" id="UP000228767">
    <property type="component" value="Unassembled WGS sequence"/>
</dbReference>
<evidence type="ECO:0000256" key="1">
    <source>
        <dbReference type="SAM" id="Phobius"/>
    </source>
</evidence>
<feature type="transmembrane region" description="Helical" evidence="1">
    <location>
        <begin position="31"/>
        <end position="53"/>
    </location>
</feature>